<dbReference type="PROSITE" id="PS51257">
    <property type="entry name" value="PROKAR_LIPOPROTEIN"/>
    <property type="match status" value="1"/>
</dbReference>
<dbReference type="AlphaFoldDB" id="A0A5B7D2W9"/>
<organism evidence="2 3">
    <name type="scientific">Portunus trituberculatus</name>
    <name type="common">Swimming crab</name>
    <name type="synonym">Neptunus trituberculatus</name>
    <dbReference type="NCBI Taxonomy" id="210409"/>
    <lineage>
        <taxon>Eukaryota</taxon>
        <taxon>Metazoa</taxon>
        <taxon>Ecdysozoa</taxon>
        <taxon>Arthropoda</taxon>
        <taxon>Crustacea</taxon>
        <taxon>Multicrustacea</taxon>
        <taxon>Malacostraca</taxon>
        <taxon>Eumalacostraca</taxon>
        <taxon>Eucarida</taxon>
        <taxon>Decapoda</taxon>
        <taxon>Pleocyemata</taxon>
        <taxon>Brachyura</taxon>
        <taxon>Eubrachyura</taxon>
        <taxon>Portunoidea</taxon>
        <taxon>Portunidae</taxon>
        <taxon>Portuninae</taxon>
        <taxon>Portunus</taxon>
    </lineage>
</organism>
<accession>A0A5B7D2W9</accession>
<name>A0A5B7D2W9_PORTR</name>
<keyword evidence="1" id="KW-1133">Transmembrane helix</keyword>
<reference evidence="2 3" key="1">
    <citation type="submission" date="2019-05" db="EMBL/GenBank/DDBJ databases">
        <title>Another draft genome of Portunus trituberculatus and its Hox gene families provides insights of decapod evolution.</title>
        <authorList>
            <person name="Jeong J.-H."/>
            <person name="Song I."/>
            <person name="Kim S."/>
            <person name="Choi T."/>
            <person name="Kim D."/>
            <person name="Ryu S."/>
            <person name="Kim W."/>
        </authorList>
    </citation>
    <scope>NUCLEOTIDE SEQUENCE [LARGE SCALE GENOMIC DNA]</scope>
    <source>
        <tissue evidence="2">Muscle</tissue>
    </source>
</reference>
<dbReference type="EMBL" id="VSRR010000436">
    <property type="protein sequence ID" value="MPC15561.1"/>
    <property type="molecule type" value="Genomic_DNA"/>
</dbReference>
<keyword evidence="1" id="KW-0812">Transmembrane</keyword>
<gene>
    <name evidence="2" type="ORF">E2C01_008357</name>
</gene>
<dbReference type="Proteomes" id="UP000324222">
    <property type="component" value="Unassembled WGS sequence"/>
</dbReference>
<protein>
    <submittedName>
        <fullName evidence="2">Uncharacterized protein</fullName>
    </submittedName>
</protein>
<keyword evidence="1" id="KW-0472">Membrane</keyword>
<proteinExistence type="predicted"/>
<comment type="caution">
    <text evidence="2">The sequence shown here is derived from an EMBL/GenBank/DDBJ whole genome shotgun (WGS) entry which is preliminary data.</text>
</comment>
<evidence type="ECO:0000313" key="2">
    <source>
        <dbReference type="EMBL" id="MPC15561.1"/>
    </source>
</evidence>
<evidence type="ECO:0000256" key="1">
    <source>
        <dbReference type="SAM" id="Phobius"/>
    </source>
</evidence>
<evidence type="ECO:0000313" key="3">
    <source>
        <dbReference type="Proteomes" id="UP000324222"/>
    </source>
</evidence>
<feature type="transmembrane region" description="Helical" evidence="1">
    <location>
        <begin position="12"/>
        <end position="35"/>
    </location>
</feature>
<keyword evidence="3" id="KW-1185">Reference proteome</keyword>
<sequence>MIKTQINRRLFLTFFPSYSFLYSCISLNFTLIIPLKHLSSSSSSSSSSSYHTLTRVQHTHTLRLPAQFPSARCQSTVTKEILLENSLGSDATNDHRLSVSGLSFSAGLHLPDSAQHGKFT</sequence>